<dbReference type="EMBL" id="FNEC01000003">
    <property type="protein sequence ID" value="SDI21194.1"/>
    <property type="molecule type" value="Genomic_DNA"/>
</dbReference>
<reference evidence="2 5" key="1">
    <citation type="submission" date="2016-10" db="EMBL/GenBank/DDBJ databases">
        <authorList>
            <person name="de Groot N.N."/>
        </authorList>
    </citation>
    <scope>NUCLEOTIDE SEQUENCE [LARGE SCALE GENOMIC DNA]</scope>
    <source>
        <strain evidence="2 5">CCM 7361</strain>
    </source>
</reference>
<proteinExistence type="predicted"/>
<name>A0A239MKH1_9PSED</name>
<dbReference type="Pfam" id="PF05935">
    <property type="entry name" value="Arylsulfotrans"/>
    <property type="match status" value="1"/>
</dbReference>
<dbReference type="Proteomes" id="UP000198309">
    <property type="component" value="Unassembled WGS sequence"/>
</dbReference>
<dbReference type="Proteomes" id="UP000199693">
    <property type="component" value="Unassembled WGS sequence"/>
</dbReference>
<evidence type="ECO:0000313" key="2">
    <source>
        <dbReference type="EMBL" id="SDI21194.1"/>
    </source>
</evidence>
<organism evidence="2 5">
    <name type="scientific">Pseudomonas delhiensis</name>
    <dbReference type="NCBI Taxonomy" id="366289"/>
    <lineage>
        <taxon>Bacteria</taxon>
        <taxon>Pseudomonadati</taxon>
        <taxon>Pseudomonadota</taxon>
        <taxon>Gammaproteobacteria</taxon>
        <taxon>Pseudomonadales</taxon>
        <taxon>Pseudomonadaceae</taxon>
        <taxon>Pseudomonas</taxon>
    </lineage>
</organism>
<evidence type="ECO:0000313" key="5">
    <source>
        <dbReference type="Proteomes" id="UP000199693"/>
    </source>
</evidence>
<evidence type="ECO:0000313" key="4">
    <source>
        <dbReference type="Proteomes" id="UP000198309"/>
    </source>
</evidence>
<sequence length="448" mass="48820">MKHTRATALLAFSASLLATAVSAAPSVFPTGVTRYDPQKAFNQYVIFSGADNRTHLIDMNGNEVKRWDRPGFPSAILDPKLANGERGHVLLQTADLADPGKLSSAGNGLHNQAVGELDWAGKTVWQWGDQAPGGAARQHHDLRRLPNGNTLVLANRVHAVKGFEVPEVIDDVIYEVTPQGKVAWSWTASEHLHEFGFSAEQLKLVHGTKNPDYLHINNLAPLGPNRWYAAGDKRFAPDNLLFDSRNANFIAIIDKASGKVAWRLGPNLPPIDPRNAQKLPRPVDQISGQHDAHLIPEGLPGAGHLLVFDNQGDAGYPSVQRGVISGSRVLEIDPLKNEIVWQYTAESSKQPGWAFFSSFISSARRLPNGNTLIDEGQNGRFFQVTPAGEIVWEYVSPYFGKAPLGDAVSNWVYRALPVDYSWVPEGTPREEKAVQAAVPGAPAVAAAR</sequence>
<reference evidence="3 4" key="2">
    <citation type="submission" date="2017-06" db="EMBL/GenBank/DDBJ databases">
        <authorList>
            <person name="Varghese N."/>
            <person name="Submissions S."/>
        </authorList>
    </citation>
    <scope>NUCLEOTIDE SEQUENCE [LARGE SCALE GENOMIC DNA]</scope>
    <source>
        <strain evidence="3 4">RLD-1</strain>
    </source>
</reference>
<dbReference type="InterPro" id="IPR011047">
    <property type="entry name" value="Quinoprotein_ADH-like_sf"/>
</dbReference>
<gene>
    <name evidence="2" type="ORF">SAMN05216189_100347</name>
    <name evidence="3" type="ORF">SAMN06295949_12744</name>
</gene>
<dbReference type="EMBL" id="FZPC01000027">
    <property type="protein sequence ID" value="SNT43145.1"/>
    <property type="molecule type" value="Genomic_DNA"/>
</dbReference>
<keyword evidence="4" id="KW-1185">Reference proteome</keyword>
<dbReference type="AlphaFoldDB" id="A0A239MKH1"/>
<dbReference type="SUPFAM" id="SSF50998">
    <property type="entry name" value="Quinoprotein alcohol dehydrogenase-like"/>
    <property type="match status" value="1"/>
</dbReference>
<dbReference type="PANTHER" id="PTHR35340:SF5">
    <property type="entry name" value="ASST-DOMAIN-CONTAINING PROTEIN"/>
    <property type="match status" value="1"/>
</dbReference>
<protein>
    <submittedName>
        <fullName evidence="2">Arylsulfotransferase (ASST)</fullName>
    </submittedName>
</protein>
<dbReference type="RefSeq" id="WP_089393703.1">
    <property type="nucleotide sequence ID" value="NZ_FNEC01000003.1"/>
</dbReference>
<dbReference type="PANTHER" id="PTHR35340">
    <property type="entry name" value="PQQ ENZYME REPEAT PROTEIN-RELATED"/>
    <property type="match status" value="1"/>
</dbReference>
<dbReference type="InterPro" id="IPR010262">
    <property type="entry name" value="Arylsulfotransferase_bact"/>
</dbReference>
<evidence type="ECO:0000256" key="1">
    <source>
        <dbReference type="SAM" id="SignalP"/>
    </source>
</evidence>
<accession>A0A239MKH1</accession>
<dbReference type="InterPro" id="IPR053143">
    <property type="entry name" value="Arylsulfate_ST"/>
</dbReference>
<feature type="signal peptide" evidence="1">
    <location>
        <begin position="1"/>
        <end position="23"/>
    </location>
</feature>
<dbReference type="GO" id="GO:0004062">
    <property type="term" value="F:aryl sulfotransferase activity"/>
    <property type="evidence" value="ECO:0007669"/>
    <property type="project" value="InterPro"/>
</dbReference>
<evidence type="ECO:0000313" key="3">
    <source>
        <dbReference type="EMBL" id="SNT43145.1"/>
    </source>
</evidence>
<keyword evidence="2" id="KW-0808">Transferase</keyword>
<keyword evidence="1" id="KW-0732">Signal</keyword>
<feature type="chain" id="PRO_5030041016" evidence="1">
    <location>
        <begin position="24"/>
        <end position="448"/>
    </location>
</feature>